<accession>I3EH61</accession>
<evidence type="ECO:0000256" key="1">
    <source>
        <dbReference type="ARBA" id="ARBA00009919"/>
    </source>
</evidence>
<keyword evidence="6" id="KW-1185">Reference proteome</keyword>
<dbReference type="InParanoid" id="I3EH61"/>
<dbReference type="Gene3D" id="3.40.250.10">
    <property type="entry name" value="Rhodanese-like domain"/>
    <property type="match status" value="1"/>
</dbReference>
<evidence type="ECO:0000259" key="4">
    <source>
        <dbReference type="PROSITE" id="PS50206"/>
    </source>
</evidence>
<comment type="similarity">
    <text evidence="1">Belongs to the HesA/MoeB/ThiF family.</text>
</comment>
<keyword evidence="3" id="KW-1133">Transmembrane helix</keyword>
<gene>
    <name evidence="5" type="ORF">NEQG_01248</name>
</gene>
<dbReference type="GO" id="GO:0004792">
    <property type="term" value="F:thiosulfate-cyanide sulfurtransferase activity"/>
    <property type="evidence" value="ECO:0007669"/>
    <property type="project" value="TreeGrafter"/>
</dbReference>
<dbReference type="AlphaFoldDB" id="I3EH61"/>
<dbReference type="GO" id="GO:0016779">
    <property type="term" value="F:nucleotidyltransferase activity"/>
    <property type="evidence" value="ECO:0007669"/>
    <property type="project" value="TreeGrafter"/>
</dbReference>
<feature type="transmembrane region" description="Helical" evidence="3">
    <location>
        <begin position="106"/>
        <end position="132"/>
    </location>
</feature>
<protein>
    <recommendedName>
        <fullName evidence="4">Rhodanese domain-containing protein</fullName>
    </recommendedName>
</protein>
<keyword evidence="3" id="KW-0472">Membrane</keyword>
<feature type="region of interest" description="Disordered" evidence="2">
    <location>
        <begin position="55"/>
        <end position="75"/>
    </location>
</feature>
<feature type="region of interest" description="Disordered" evidence="2">
    <location>
        <begin position="1"/>
        <end position="22"/>
    </location>
</feature>
<organism evidence="5 6">
    <name type="scientific">Nematocida parisii (strain ERTm3)</name>
    <name type="common">Nematode killer fungus</name>
    <dbReference type="NCBI Taxonomy" id="935791"/>
    <lineage>
        <taxon>Eukaryota</taxon>
        <taxon>Fungi</taxon>
        <taxon>Fungi incertae sedis</taxon>
        <taxon>Microsporidia</taxon>
        <taxon>Nematocida</taxon>
    </lineage>
</organism>
<dbReference type="InterPro" id="IPR000594">
    <property type="entry name" value="ThiF_NAD_FAD-bd"/>
</dbReference>
<dbReference type="HOGENOM" id="CLU_013325_1_3_1"/>
<feature type="domain" description="Rhodanese" evidence="4">
    <location>
        <begin position="414"/>
        <end position="477"/>
    </location>
</feature>
<evidence type="ECO:0000256" key="3">
    <source>
        <dbReference type="SAM" id="Phobius"/>
    </source>
</evidence>
<feature type="compositionally biased region" description="Basic and acidic residues" evidence="2">
    <location>
        <begin position="1"/>
        <end position="14"/>
    </location>
</feature>
<dbReference type="SUPFAM" id="SSF69572">
    <property type="entry name" value="Activating enzymes of the ubiquitin-like proteins"/>
    <property type="match status" value="1"/>
</dbReference>
<dbReference type="InterPro" id="IPR001763">
    <property type="entry name" value="Rhodanese-like_dom"/>
</dbReference>
<dbReference type="VEuPathDB" id="MicrosporidiaDB:NEQG_01248"/>
<dbReference type="STRING" id="935791.I3EH61"/>
<dbReference type="GO" id="GO:0042292">
    <property type="term" value="F:URM1 activating enzyme activity"/>
    <property type="evidence" value="ECO:0007669"/>
    <property type="project" value="TreeGrafter"/>
</dbReference>
<dbReference type="Proteomes" id="UP000002872">
    <property type="component" value="Unassembled WGS sequence"/>
</dbReference>
<dbReference type="InterPro" id="IPR045886">
    <property type="entry name" value="ThiF/MoeB/HesA"/>
</dbReference>
<dbReference type="SUPFAM" id="SSF52821">
    <property type="entry name" value="Rhodanese/Cell cycle control phosphatase"/>
    <property type="match status" value="1"/>
</dbReference>
<dbReference type="GO" id="GO:0005737">
    <property type="term" value="C:cytoplasm"/>
    <property type="evidence" value="ECO:0007669"/>
    <property type="project" value="TreeGrafter"/>
</dbReference>
<evidence type="ECO:0000313" key="5">
    <source>
        <dbReference type="EMBL" id="EIJ88558.1"/>
    </source>
</evidence>
<evidence type="ECO:0000256" key="2">
    <source>
        <dbReference type="SAM" id="MobiDB-lite"/>
    </source>
</evidence>
<dbReference type="PANTHER" id="PTHR10953">
    <property type="entry name" value="UBIQUITIN-ACTIVATING ENZYME E1"/>
    <property type="match status" value="1"/>
</dbReference>
<dbReference type="PANTHER" id="PTHR10953:SF102">
    <property type="entry name" value="ADENYLYLTRANSFERASE AND SULFURTRANSFERASE MOCS3"/>
    <property type="match status" value="1"/>
</dbReference>
<dbReference type="InterPro" id="IPR036873">
    <property type="entry name" value="Rhodanese-like_dom_sf"/>
</dbReference>
<dbReference type="InterPro" id="IPR035985">
    <property type="entry name" value="Ubiquitin-activating_enz"/>
</dbReference>
<dbReference type="EMBL" id="GL870878">
    <property type="protein sequence ID" value="EIJ88558.1"/>
    <property type="molecule type" value="Genomic_DNA"/>
</dbReference>
<evidence type="ECO:0000313" key="6">
    <source>
        <dbReference type="Proteomes" id="UP000002872"/>
    </source>
</evidence>
<dbReference type="CDD" id="cd00757">
    <property type="entry name" value="ThiF_MoeB_HesA_family"/>
    <property type="match status" value="1"/>
</dbReference>
<dbReference type="CDD" id="cd00158">
    <property type="entry name" value="RHOD"/>
    <property type="match status" value="1"/>
</dbReference>
<keyword evidence="3" id="KW-0812">Transmembrane</keyword>
<dbReference type="OMA" id="RWEGHVY"/>
<proteinExistence type="inferred from homology"/>
<reference evidence="5" key="1">
    <citation type="submission" date="2011-01" db="EMBL/GenBank/DDBJ databases">
        <title>The Genome Sequence of Nematocida parisii strain ERTm3.</title>
        <authorList>
            <consortium name="The Broad Institute Genome Sequencing Platform"/>
            <consortium name="The Broad Institute Genome Sequencing Center for Infectious Disease"/>
            <person name="Cuomo C."/>
            <person name="Troemel E."/>
            <person name="Young S.K."/>
            <person name="Zeng Q."/>
            <person name="Gargeya S."/>
            <person name="Fitzgerald M."/>
            <person name="Haas B."/>
            <person name="Abouelleil A."/>
            <person name="Alvarado L."/>
            <person name="Arachchi H.M."/>
            <person name="Berlin A."/>
            <person name="Chapman S.B."/>
            <person name="Gearin G."/>
            <person name="Goldberg J."/>
            <person name="Griggs A."/>
            <person name="Gujja S."/>
            <person name="Hansen M."/>
            <person name="Heiman D."/>
            <person name="Howarth C."/>
            <person name="Larimer J."/>
            <person name="Lui A."/>
            <person name="MacDonald P.J.P."/>
            <person name="McCowen C."/>
            <person name="Montmayeur A."/>
            <person name="Murphy C."/>
            <person name="Neiman D."/>
            <person name="Pearson M."/>
            <person name="Priest M."/>
            <person name="Roberts A."/>
            <person name="Saif S."/>
            <person name="Shea T."/>
            <person name="Sisk P."/>
            <person name="Stolte C."/>
            <person name="Sykes S."/>
            <person name="Wortman J."/>
            <person name="Nusbaum C."/>
            <person name="Birren B."/>
        </authorList>
    </citation>
    <scope>NUCLEOTIDE SEQUENCE</scope>
    <source>
        <strain evidence="5">ERTm3</strain>
    </source>
</reference>
<dbReference type="Pfam" id="PF00899">
    <property type="entry name" value="ThiF"/>
    <property type="match status" value="1"/>
</dbReference>
<sequence>MKIAEREGAEREEKEESEQTEVECIPRITTNKVQTSSTKEEIMVEKIYAVNNNKSTESEENINESNNTSSREERPMALSYIDRYSRQMIIKEIGVEGQKKIKESRVLVVGAGGLGAPVLMYLSAMGVGTIGISDSDVVEESNLNRQVLYKELSIGKYKTKEAKDNLSGLSSSAEYNIHNKITRENLWSVCSLYDLVLDCGDNRPLRYLLSDYCRSRSIPYICGSSLRWEGHVYRLTTLCYRCVHPTTGMYTSGNCSSAGIIGSMCGVVGSLMATEAMKVIIGLEGMDDRLTYINGLKNEFMNLSLKKKLCTLCRDTSLLTVEQKKERIFQENQDLEEKDEKFSQCELTDLIKKATEIKITKNTEIPENTSKSTIEQTDHKTASKDVSEDILTNSKSADEIDESTEIAWKTVYSSPESYFIVDIRSSAENKIISVPKAYLYPLSEIVDNPKKARTIIQRKAKNRRILLCCRNGSTSKKFVPIFGGLSISGGTQSYIKYIQSLLNKGNISE</sequence>
<name>I3EH61_NEMP3</name>
<dbReference type="PROSITE" id="PS50206">
    <property type="entry name" value="RHODANESE_3"/>
    <property type="match status" value="1"/>
</dbReference>
<dbReference type="Gene3D" id="3.40.50.720">
    <property type="entry name" value="NAD(P)-binding Rossmann-like Domain"/>
    <property type="match status" value="1"/>
</dbReference>
<dbReference type="OrthoDB" id="10261062at2759"/>
<dbReference type="FunFam" id="3.40.50.720:FF:000080">
    <property type="entry name" value="Thiazole biosynthesis adenylyltransferase ThiF"/>
    <property type="match status" value="1"/>
</dbReference>